<dbReference type="AlphaFoldDB" id="A0A1M5KBA4"/>
<feature type="transmembrane region" description="Helical" evidence="1">
    <location>
        <begin position="63"/>
        <end position="81"/>
    </location>
</feature>
<evidence type="ECO:0000313" key="2">
    <source>
        <dbReference type="EMBL" id="SHG49961.1"/>
    </source>
</evidence>
<reference evidence="2 3" key="1">
    <citation type="submission" date="2016-11" db="EMBL/GenBank/DDBJ databases">
        <authorList>
            <person name="Jaros S."/>
            <person name="Januszkiewicz K."/>
            <person name="Wedrychowicz H."/>
        </authorList>
    </citation>
    <scope>NUCLEOTIDE SEQUENCE [LARGE SCALE GENOMIC DNA]</scope>
    <source>
        <strain evidence="2 3">CGMCC 1.7049</strain>
    </source>
</reference>
<keyword evidence="1" id="KW-0472">Membrane</keyword>
<dbReference type="Proteomes" id="UP000199758">
    <property type="component" value="Unassembled WGS sequence"/>
</dbReference>
<gene>
    <name evidence="2" type="ORF">SAMN04488068_0457</name>
</gene>
<dbReference type="RefSeq" id="WP_072893325.1">
    <property type="nucleotide sequence ID" value="NZ_FQWZ01000001.1"/>
</dbReference>
<keyword evidence="1" id="KW-1133">Transmembrane helix</keyword>
<keyword evidence="3" id="KW-1185">Reference proteome</keyword>
<feature type="transmembrane region" description="Helical" evidence="1">
    <location>
        <begin position="28"/>
        <end position="51"/>
    </location>
</feature>
<evidence type="ECO:0000256" key="1">
    <source>
        <dbReference type="SAM" id="Phobius"/>
    </source>
</evidence>
<sequence>MNLPSEPIKKELGPGERILWSGQPRQGVYLRGADIMLVPFSVLWGGFAIFWEYSVITSPNAPLFMAFFGIPFVVIGLYLIFGRFVVEAKQRASTHYAVTTQRIIIVSGLFSRGVKSLNLRTLSDLSLSEGSSDYGSIFFGGGSPFSFMFRGFSSSPGMGSQLGPHFDQIQGARSVYETIRNAQQAA</sequence>
<dbReference type="OrthoDB" id="199424at2"/>
<evidence type="ECO:0000313" key="3">
    <source>
        <dbReference type="Proteomes" id="UP000199758"/>
    </source>
</evidence>
<dbReference type="EMBL" id="FQWZ01000001">
    <property type="protein sequence ID" value="SHG49961.1"/>
    <property type="molecule type" value="Genomic_DNA"/>
</dbReference>
<proteinExistence type="predicted"/>
<accession>A0A1M5KBA4</accession>
<name>A0A1M5KBA4_9GAMM</name>
<organism evidence="2 3">
    <name type="scientific">Hydrocarboniphaga daqingensis</name>
    <dbReference type="NCBI Taxonomy" id="490188"/>
    <lineage>
        <taxon>Bacteria</taxon>
        <taxon>Pseudomonadati</taxon>
        <taxon>Pseudomonadota</taxon>
        <taxon>Gammaproteobacteria</taxon>
        <taxon>Nevskiales</taxon>
        <taxon>Nevskiaceae</taxon>
        <taxon>Hydrocarboniphaga</taxon>
    </lineage>
</organism>
<protein>
    <recommendedName>
        <fullName evidence="4">PH domain-containing protein</fullName>
    </recommendedName>
</protein>
<evidence type="ECO:0008006" key="4">
    <source>
        <dbReference type="Google" id="ProtNLM"/>
    </source>
</evidence>
<keyword evidence="1" id="KW-0812">Transmembrane</keyword>